<proteinExistence type="predicted"/>
<name>A0A9W8MVY6_9AGAR</name>
<sequence>MDQGSILPWEWRVVDLYGVSDLAPSAYDALRLKAQILVYGKKGGVFGEQRQWLHLLGSGVPDAAVPQRSRWRRTMLRMWLDILELGHRYTCARIGPQLERTKAVFAVCPVDGYLKVETVRKPSTPERRRKNGATVQTDGLGTR</sequence>
<dbReference type="EMBL" id="JANKHO010000368">
    <property type="protein sequence ID" value="KAJ3510825.1"/>
    <property type="molecule type" value="Genomic_DNA"/>
</dbReference>
<dbReference type="Proteomes" id="UP001148786">
    <property type="component" value="Unassembled WGS sequence"/>
</dbReference>
<dbReference type="AlphaFoldDB" id="A0A9W8MVY6"/>
<feature type="compositionally biased region" description="Polar residues" evidence="1">
    <location>
        <begin position="133"/>
        <end position="143"/>
    </location>
</feature>
<reference evidence="2" key="1">
    <citation type="submission" date="2022-07" db="EMBL/GenBank/DDBJ databases">
        <title>Genome Sequence of Agrocybe chaxingu.</title>
        <authorList>
            <person name="Buettner E."/>
        </authorList>
    </citation>
    <scope>NUCLEOTIDE SEQUENCE</scope>
    <source>
        <strain evidence="2">MP-N11</strain>
    </source>
</reference>
<comment type="caution">
    <text evidence="2">The sequence shown here is derived from an EMBL/GenBank/DDBJ whole genome shotgun (WGS) entry which is preliminary data.</text>
</comment>
<accession>A0A9W8MVY6</accession>
<feature type="region of interest" description="Disordered" evidence="1">
    <location>
        <begin position="122"/>
        <end position="143"/>
    </location>
</feature>
<evidence type="ECO:0000313" key="3">
    <source>
        <dbReference type="Proteomes" id="UP001148786"/>
    </source>
</evidence>
<keyword evidence="3" id="KW-1185">Reference proteome</keyword>
<evidence type="ECO:0000313" key="2">
    <source>
        <dbReference type="EMBL" id="KAJ3510825.1"/>
    </source>
</evidence>
<evidence type="ECO:0000256" key="1">
    <source>
        <dbReference type="SAM" id="MobiDB-lite"/>
    </source>
</evidence>
<organism evidence="2 3">
    <name type="scientific">Agrocybe chaxingu</name>
    <dbReference type="NCBI Taxonomy" id="84603"/>
    <lineage>
        <taxon>Eukaryota</taxon>
        <taxon>Fungi</taxon>
        <taxon>Dikarya</taxon>
        <taxon>Basidiomycota</taxon>
        <taxon>Agaricomycotina</taxon>
        <taxon>Agaricomycetes</taxon>
        <taxon>Agaricomycetidae</taxon>
        <taxon>Agaricales</taxon>
        <taxon>Agaricineae</taxon>
        <taxon>Strophariaceae</taxon>
        <taxon>Agrocybe</taxon>
    </lineage>
</organism>
<gene>
    <name evidence="2" type="ORF">NLJ89_g4458</name>
</gene>
<protein>
    <submittedName>
        <fullName evidence="2">Uncharacterized protein</fullName>
    </submittedName>
</protein>